<comment type="caution">
    <text evidence="2">The sequence shown here is derived from an EMBL/GenBank/DDBJ whole genome shotgun (WGS) entry which is preliminary data.</text>
</comment>
<organism evidence="2 3">
    <name type="scientific">Niallia endozanthoxylica</name>
    <dbReference type="NCBI Taxonomy" id="2036016"/>
    <lineage>
        <taxon>Bacteria</taxon>
        <taxon>Bacillati</taxon>
        <taxon>Bacillota</taxon>
        <taxon>Bacilli</taxon>
        <taxon>Bacillales</taxon>
        <taxon>Bacillaceae</taxon>
        <taxon>Niallia</taxon>
    </lineage>
</organism>
<gene>
    <name evidence="2" type="ORF">F4V44_15330</name>
</gene>
<proteinExistence type="predicted"/>
<evidence type="ECO:0000259" key="1">
    <source>
        <dbReference type="Pfam" id="PF18681"/>
    </source>
</evidence>
<accession>A0A5J5HRY7</accession>
<name>A0A5J5HRY7_9BACI</name>
<evidence type="ECO:0000313" key="3">
    <source>
        <dbReference type="Proteomes" id="UP000326671"/>
    </source>
</evidence>
<reference evidence="2 3" key="1">
    <citation type="submission" date="2019-09" db="EMBL/GenBank/DDBJ databases">
        <title>Whole genome sequences of isolates from the Mars Exploration Rovers.</title>
        <authorList>
            <person name="Seuylemezian A."/>
            <person name="Vaishampayan P."/>
        </authorList>
    </citation>
    <scope>NUCLEOTIDE SEQUENCE [LARGE SCALE GENOMIC DNA]</scope>
    <source>
        <strain evidence="2 3">MER_TA_151</strain>
    </source>
</reference>
<evidence type="ECO:0000313" key="2">
    <source>
        <dbReference type="EMBL" id="KAA9022675.1"/>
    </source>
</evidence>
<dbReference type="Proteomes" id="UP000326671">
    <property type="component" value="Unassembled WGS sequence"/>
</dbReference>
<dbReference type="Gene3D" id="3.30.70.1480">
    <property type="entry name" value="GK1464-like"/>
    <property type="match status" value="1"/>
</dbReference>
<dbReference type="EMBL" id="VYKL01000022">
    <property type="protein sequence ID" value="KAA9022675.1"/>
    <property type="molecule type" value="Genomic_DNA"/>
</dbReference>
<dbReference type="InterPro" id="IPR040915">
    <property type="entry name" value="GK1464-like_dom"/>
</dbReference>
<dbReference type="OrthoDB" id="2968163at2"/>
<dbReference type="Pfam" id="PF18681">
    <property type="entry name" value="DUF5634"/>
    <property type="match status" value="1"/>
</dbReference>
<feature type="domain" description="GK1464-like" evidence="1">
    <location>
        <begin position="3"/>
        <end position="100"/>
    </location>
</feature>
<dbReference type="AlphaFoldDB" id="A0A5J5HRY7"/>
<keyword evidence="3" id="KW-1185">Reference proteome</keyword>
<protein>
    <recommendedName>
        <fullName evidence="1">GK1464-like domain-containing protein</fullName>
    </recommendedName>
</protein>
<sequence>MEYLTREQIINDLQQSYQPYIDKFGIEDIGIFEEEGQDDQYYIGYTARKEGKTYHIHTPFKKNDKGELTPIKNEWTIESDEPQREDIHGFRDIESALREI</sequence>
<dbReference type="SUPFAM" id="SSF143579">
    <property type="entry name" value="GK1464-like"/>
    <property type="match status" value="1"/>
</dbReference>
<dbReference type="InterPro" id="IPR028990">
    <property type="entry name" value="GK1464-like"/>
</dbReference>